<proteinExistence type="predicted"/>
<dbReference type="Proteomes" id="UP000822688">
    <property type="component" value="Chromosome 1"/>
</dbReference>
<accession>A0A8T0JA95</accession>
<protein>
    <submittedName>
        <fullName evidence="2">Uncharacterized protein</fullName>
    </submittedName>
</protein>
<feature type="region of interest" description="Disordered" evidence="1">
    <location>
        <begin position="1"/>
        <end position="38"/>
    </location>
</feature>
<gene>
    <name evidence="2" type="ORF">KC19_1G272100</name>
</gene>
<dbReference type="AlphaFoldDB" id="A0A8T0JA95"/>
<name>A0A8T0JA95_CERPU</name>
<dbReference type="EMBL" id="CM026421">
    <property type="protein sequence ID" value="KAG0592677.1"/>
    <property type="molecule type" value="Genomic_DNA"/>
</dbReference>
<reference evidence="2" key="1">
    <citation type="submission" date="2020-06" db="EMBL/GenBank/DDBJ databases">
        <title>WGS assembly of Ceratodon purpureus strain R40.</title>
        <authorList>
            <person name="Carey S.B."/>
            <person name="Jenkins J."/>
            <person name="Shu S."/>
            <person name="Lovell J.T."/>
            <person name="Sreedasyam A."/>
            <person name="Maumus F."/>
            <person name="Tiley G.P."/>
            <person name="Fernandez-Pozo N."/>
            <person name="Barry K."/>
            <person name="Chen C."/>
            <person name="Wang M."/>
            <person name="Lipzen A."/>
            <person name="Daum C."/>
            <person name="Saski C.A."/>
            <person name="Payton A.C."/>
            <person name="Mcbreen J.C."/>
            <person name="Conrad R.E."/>
            <person name="Kollar L.M."/>
            <person name="Olsson S."/>
            <person name="Huttunen S."/>
            <person name="Landis J.B."/>
            <person name="Wickett N.J."/>
            <person name="Johnson M.G."/>
            <person name="Rensing S.A."/>
            <person name="Grimwood J."/>
            <person name="Schmutz J."/>
            <person name="Mcdaniel S.F."/>
        </authorList>
    </citation>
    <scope>NUCLEOTIDE SEQUENCE</scope>
    <source>
        <strain evidence="2">R40</strain>
    </source>
</reference>
<evidence type="ECO:0000256" key="1">
    <source>
        <dbReference type="SAM" id="MobiDB-lite"/>
    </source>
</evidence>
<evidence type="ECO:0000313" key="2">
    <source>
        <dbReference type="EMBL" id="KAG0592677.1"/>
    </source>
</evidence>
<organism evidence="2 3">
    <name type="scientific">Ceratodon purpureus</name>
    <name type="common">Fire moss</name>
    <name type="synonym">Dicranum purpureum</name>
    <dbReference type="NCBI Taxonomy" id="3225"/>
    <lineage>
        <taxon>Eukaryota</taxon>
        <taxon>Viridiplantae</taxon>
        <taxon>Streptophyta</taxon>
        <taxon>Embryophyta</taxon>
        <taxon>Bryophyta</taxon>
        <taxon>Bryophytina</taxon>
        <taxon>Bryopsida</taxon>
        <taxon>Dicranidae</taxon>
        <taxon>Pseudoditrichales</taxon>
        <taxon>Ditrichaceae</taxon>
        <taxon>Ceratodon</taxon>
    </lineage>
</organism>
<sequence length="103" mass="11831">MNSKNSPKWKADDHTKSAYTHKFPPHLRGNESSKQPVQVPAGNYSLWRRFESQASRIFKTQELMGIDLHSRVCDTPMMLCRLVARVRVCKLGKRNVNFPTVSS</sequence>
<comment type="caution">
    <text evidence="2">The sequence shown here is derived from an EMBL/GenBank/DDBJ whole genome shotgun (WGS) entry which is preliminary data.</text>
</comment>
<keyword evidence="3" id="KW-1185">Reference proteome</keyword>
<evidence type="ECO:0000313" key="3">
    <source>
        <dbReference type="Proteomes" id="UP000822688"/>
    </source>
</evidence>